<dbReference type="InterPro" id="IPR001002">
    <property type="entry name" value="Chitin-bd_1"/>
</dbReference>
<dbReference type="SUPFAM" id="SSF49899">
    <property type="entry name" value="Concanavalin A-like lectins/glucanases"/>
    <property type="match status" value="1"/>
</dbReference>
<evidence type="ECO:0000256" key="4">
    <source>
        <dbReference type="ARBA" id="ARBA00023295"/>
    </source>
</evidence>
<dbReference type="InterPro" id="IPR050546">
    <property type="entry name" value="Glycosyl_Hydrlase_16"/>
</dbReference>
<keyword evidence="4" id="KW-0326">Glycosidase</keyword>
<dbReference type="Pfam" id="PF00187">
    <property type="entry name" value="Chitin_bind_1"/>
    <property type="match status" value="1"/>
</dbReference>
<dbReference type="SMART" id="SM00270">
    <property type="entry name" value="ChtBD1"/>
    <property type="match status" value="1"/>
</dbReference>
<organism evidence="10 11">
    <name type="scientific">Clydaea vesicula</name>
    <dbReference type="NCBI Taxonomy" id="447962"/>
    <lineage>
        <taxon>Eukaryota</taxon>
        <taxon>Fungi</taxon>
        <taxon>Fungi incertae sedis</taxon>
        <taxon>Chytridiomycota</taxon>
        <taxon>Chytridiomycota incertae sedis</taxon>
        <taxon>Chytridiomycetes</taxon>
        <taxon>Lobulomycetales</taxon>
        <taxon>Lobulomycetaceae</taxon>
        <taxon>Clydaea</taxon>
    </lineage>
</organism>
<gene>
    <name evidence="10" type="ORF">HK099_005748</name>
</gene>
<dbReference type="SUPFAM" id="SSF57016">
    <property type="entry name" value="Plant lectins/antimicrobial peptides"/>
    <property type="match status" value="1"/>
</dbReference>
<dbReference type="PANTHER" id="PTHR10963:SF22">
    <property type="entry name" value="GLYCOSIDASE CRH2-RELATED"/>
    <property type="match status" value="1"/>
</dbReference>
<dbReference type="Gene3D" id="2.60.120.200">
    <property type="match status" value="1"/>
</dbReference>
<evidence type="ECO:0000259" key="8">
    <source>
        <dbReference type="PROSITE" id="PS50941"/>
    </source>
</evidence>
<feature type="chain" id="PRO_5042278590" evidence="7">
    <location>
        <begin position="20"/>
        <end position="425"/>
    </location>
</feature>
<dbReference type="Proteomes" id="UP001211065">
    <property type="component" value="Unassembled WGS sequence"/>
</dbReference>
<dbReference type="GO" id="GO:0005975">
    <property type="term" value="P:carbohydrate metabolic process"/>
    <property type="evidence" value="ECO:0007669"/>
    <property type="project" value="InterPro"/>
</dbReference>
<sequence length="425" mass="44900">MSVVKKSLLAILAANLISSQLNCGINNAGAVCGTTSPCCSEYGVCGTTSLHCGGGCQSKYSSPAGLNSENAACFQDRPSVKSQKCKSGVYDFGPSTWIVNTEAWNGDVNQADFTIDNYQNQTENIEIVQGATKMWLRPTSQTTVPGMGVRVSSTSYLNYGFFSVKLRGGSPPGMVTSFISMSDVKDEIDWEFTGGDRLNGQTNIFYKISEGGAIDYTNGARFPVPDWSTTTSEYGVDWSESKIDFLINGQVVRTVLASAGNFPNTPSRIQLAVWDGADGQPEGTRNWAMGGPGFIDWTAGGSQGYYATIEQITIKCAGDTTPTGAPERPAGYTAPTLNNKAMKIAVNGLAGSDYFKIGSALNAAGNSSSSSTTTDSTDSTNTSTGSKATNSTSKNGNSKSEGFKIGTLSNFALFFGATFFYCSIF</sequence>
<dbReference type="GO" id="GO:0008061">
    <property type="term" value="F:chitin binding"/>
    <property type="evidence" value="ECO:0007669"/>
    <property type="project" value="UniProtKB-UniRule"/>
</dbReference>
<dbReference type="PROSITE" id="PS50941">
    <property type="entry name" value="CHIT_BIND_I_2"/>
    <property type="match status" value="1"/>
</dbReference>
<keyword evidence="5" id="KW-1015">Disulfide bond</keyword>
<evidence type="ECO:0000256" key="1">
    <source>
        <dbReference type="ARBA" id="ARBA00022669"/>
    </source>
</evidence>
<feature type="signal peptide" evidence="7">
    <location>
        <begin position="1"/>
        <end position="19"/>
    </location>
</feature>
<dbReference type="InterPro" id="IPR000757">
    <property type="entry name" value="Beta-glucanase-like"/>
</dbReference>
<evidence type="ECO:0000256" key="2">
    <source>
        <dbReference type="ARBA" id="ARBA00022729"/>
    </source>
</evidence>
<evidence type="ECO:0000313" key="11">
    <source>
        <dbReference type="Proteomes" id="UP001211065"/>
    </source>
</evidence>
<evidence type="ECO:0000256" key="5">
    <source>
        <dbReference type="PROSITE-ProRule" id="PRU00261"/>
    </source>
</evidence>
<feature type="compositionally biased region" description="Low complexity" evidence="6">
    <location>
        <begin position="365"/>
        <end position="399"/>
    </location>
</feature>
<dbReference type="InterPro" id="IPR036861">
    <property type="entry name" value="Endochitinase-like_sf"/>
</dbReference>
<accession>A0AAD5TZ27</accession>
<dbReference type="PROSITE" id="PS51762">
    <property type="entry name" value="GH16_2"/>
    <property type="match status" value="1"/>
</dbReference>
<dbReference type="InterPro" id="IPR013320">
    <property type="entry name" value="ConA-like_dom_sf"/>
</dbReference>
<keyword evidence="11" id="KW-1185">Reference proteome</keyword>
<keyword evidence="1 5" id="KW-0147">Chitin-binding</keyword>
<feature type="domain" description="Chitin-binding type-1" evidence="8">
    <location>
        <begin position="20"/>
        <end position="62"/>
    </location>
</feature>
<protein>
    <submittedName>
        <fullName evidence="10">Uncharacterized protein</fullName>
    </submittedName>
</protein>
<dbReference type="CDD" id="cd00035">
    <property type="entry name" value="ChtBD1"/>
    <property type="match status" value="1"/>
</dbReference>
<proteinExistence type="predicted"/>
<feature type="domain" description="GH16" evidence="9">
    <location>
        <begin position="102"/>
        <end position="306"/>
    </location>
</feature>
<dbReference type="GO" id="GO:0004553">
    <property type="term" value="F:hydrolase activity, hydrolyzing O-glycosyl compounds"/>
    <property type="evidence" value="ECO:0007669"/>
    <property type="project" value="InterPro"/>
</dbReference>
<dbReference type="Gene3D" id="3.30.60.10">
    <property type="entry name" value="Endochitinase-like"/>
    <property type="match status" value="1"/>
</dbReference>
<comment type="caution">
    <text evidence="5">Lacks conserved residue(s) required for the propagation of feature annotation.</text>
</comment>
<keyword evidence="3" id="KW-0378">Hydrolase</keyword>
<evidence type="ECO:0000256" key="7">
    <source>
        <dbReference type="SAM" id="SignalP"/>
    </source>
</evidence>
<dbReference type="AlphaFoldDB" id="A0AAD5TZ27"/>
<dbReference type="Pfam" id="PF00722">
    <property type="entry name" value="Glyco_hydro_16"/>
    <property type="match status" value="1"/>
</dbReference>
<feature type="disulfide bond" evidence="5">
    <location>
        <begin position="38"/>
        <end position="52"/>
    </location>
</feature>
<feature type="region of interest" description="Disordered" evidence="6">
    <location>
        <begin position="364"/>
        <end position="399"/>
    </location>
</feature>
<keyword evidence="2 7" id="KW-0732">Signal</keyword>
<evidence type="ECO:0000256" key="6">
    <source>
        <dbReference type="SAM" id="MobiDB-lite"/>
    </source>
</evidence>
<reference evidence="10" key="1">
    <citation type="submission" date="2020-05" db="EMBL/GenBank/DDBJ databases">
        <title>Phylogenomic resolution of chytrid fungi.</title>
        <authorList>
            <person name="Stajich J.E."/>
            <person name="Amses K."/>
            <person name="Simmons R."/>
            <person name="Seto K."/>
            <person name="Myers J."/>
            <person name="Bonds A."/>
            <person name="Quandt C.A."/>
            <person name="Barry K."/>
            <person name="Liu P."/>
            <person name="Grigoriev I."/>
            <person name="Longcore J.E."/>
            <person name="James T.Y."/>
        </authorList>
    </citation>
    <scope>NUCLEOTIDE SEQUENCE</scope>
    <source>
        <strain evidence="10">JEL0476</strain>
    </source>
</reference>
<comment type="caution">
    <text evidence="10">The sequence shown here is derived from an EMBL/GenBank/DDBJ whole genome shotgun (WGS) entry which is preliminary data.</text>
</comment>
<evidence type="ECO:0000256" key="3">
    <source>
        <dbReference type="ARBA" id="ARBA00022801"/>
    </source>
</evidence>
<evidence type="ECO:0000313" key="10">
    <source>
        <dbReference type="EMBL" id="KAJ3216762.1"/>
    </source>
</evidence>
<evidence type="ECO:0000259" key="9">
    <source>
        <dbReference type="PROSITE" id="PS51762"/>
    </source>
</evidence>
<dbReference type="PANTHER" id="PTHR10963">
    <property type="entry name" value="GLYCOSYL HYDROLASE-RELATED"/>
    <property type="match status" value="1"/>
</dbReference>
<name>A0AAD5TZ27_9FUNG</name>
<dbReference type="EMBL" id="JADGJW010000462">
    <property type="protein sequence ID" value="KAJ3216762.1"/>
    <property type="molecule type" value="Genomic_DNA"/>
</dbReference>